<gene>
    <name evidence="1" type="ORF">J4224_03120</name>
</gene>
<sequence length="71" mass="8134">QNAYVFEQKLHFATSKQQINDQKSKLFAIRLNTTLVFIISLMEAGFVRTLIAGWNERKFAGANSSNPFRRA</sequence>
<reference evidence="1" key="2">
    <citation type="submission" date="2021-05" db="EMBL/GenBank/DDBJ databases">
        <title>Protein family content uncovers lineage relationships and bacterial pathway maintenance mechanisms in DPANN archaea.</title>
        <authorList>
            <person name="Castelle C.J."/>
            <person name="Meheust R."/>
            <person name="Jaffe A.L."/>
            <person name="Seitz K."/>
            <person name="Gong X."/>
            <person name="Baker B.J."/>
            <person name="Banfield J.F."/>
        </authorList>
    </citation>
    <scope>NUCLEOTIDE SEQUENCE</scope>
    <source>
        <strain evidence="1">RIFCSPHIGHO2_01_FULL_GW2011_AR10_43_9</strain>
    </source>
</reference>
<organism evidence="1 2">
    <name type="scientific">Candidatus Iainarchaeum sp</name>
    <dbReference type="NCBI Taxonomy" id="3101447"/>
    <lineage>
        <taxon>Archaea</taxon>
        <taxon>Candidatus Iainarchaeota</taxon>
        <taxon>Candidatus Iainarchaeia</taxon>
        <taxon>Candidatus Iainarchaeales</taxon>
        <taxon>Candidatus Iainarchaeaceae</taxon>
        <taxon>Candidatus Iainarchaeum</taxon>
    </lineage>
</organism>
<feature type="non-terminal residue" evidence="1">
    <location>
        <position position="1"/>
    </location>
</feature>
<dbReference type="AlphaFoldDB" id="A0A8T4KYA7"/>
<name>A0A8T4KYA7_9ARCH</name>
<accession>A0A8T4KYA7</accession>
<dbReference type="Proteomes" id="UP000683213">
    <property type="component" value="Unassembled WGS sequence"/>
</dbReference>
<evidence type="ECO:0000313" key="2">
    <source>
        <dbReference type="Proteomes" id="UP000683213"/>
    </source>
</evidence>
<evidence type="ECO:0000313" key="1">
    <source>
        <dbReference type="EMBL" id="MBS3059391.1"/>
    </source>
</evidence>
<dbReference type="EMBL" id="JAGVWF010000041">
    <property type="protein sequence ID" value="MBS3059391.1"/>
    <property type="molecule type" value="Genomic_DNA"/>
</dbReference>
<protein>
    <submittedName>
        <fullName evidence="1">Uncharacterized protein</fullName>
    </submittedName>
</protein>
<comment type="caution">
    <text evidence="1">The sequence shown here is derived from an EMBL/GenBank/DDBJ whole genome shotgun (WGS) entry which is preliminary data.</text>
</comment>
<proteinExistence type="predicted"/>
<reference evidence="1" key="1">
    <citation type="submission" date="2021-03" db="EMBL/GenBank/DDBJ databases">
        <authorList>
            <person name="Jaffe A."/>
        </authorList>
    </citation>
    <scope>NUCLEOTIDE SEQUENCE</scope>
    <source>
        <strain evidence="1">RIFCSPHIGHO2_01_FULL_GW2011_AR10_43_9</strain>
    </source>
</reference>